<protein>
    <submittedName>
        <fullName evidence="2">Uncharacterized protein</fullName>
    </submittedName>
</protein>
<keyword evidence="1" id="KW-1133">Transmembrane helix</keyword>
<accession>A0A1P8WAN3</accession>
<gene>
    <name evidence="2" type="ORF">Fuma_00714</name>
</gene>
<dbReference type="AlphaFoldDB" id="A0A1P8WAN3"/>
<keyword evidence="3" id="KW-1185">Reference proteome</keyword>
<feature type="transmembrane region" description="Helical" evidence="1">
    <location>
        <begin position="20"/>
        <end position="38"/>
    </location>
</feature>
<keyword evidence="1" id="KW-0812">Transmembrane</keyword>
<dbReference type="RefSeq" id="WP_077022938.1">
    <property type="nucleotide sequence ID" value="NZ_CP017641.1"/>
</dbReference>
<dbReference type="Proteomes" id="UP000187735">
    <property type="component" value="Chromosome"/>
</dbReference>
<dbReference type="EMBL" id="CP017641">
    <property type="protein sequence ID" value="APZ91128.1"/>
    <property type="molecule type" value="Genomic_DNA"/>
</dbReference>
<sequence>MPTLIQIVKQNGNDTVCGRIFDLTIQVLIIVSLIMFSVEMLPKLSTATHGFLQTVHFNAAVFYEFTDALGF</sequence>
<proteinExistence type="predicted"/>
<evidence type="ECO:0000313" key="2">
    <source>
        <dbReference type="EMBL" id="APZ91128.1"/>
    </source>
</evidence>
<dbReference type="STRING" id="1891926.Fuma_00714"/>
<organism evidence="2 3">
    <name type="scientific">Fuerstiella marisgermanici</name>
    <dbReference type="NCBI Taxonomy" id="1891926"/>
    <lineage>
        <taxon>Bacteria</taxon>
        <taxon>Pseudomonadati</taxon>
        <taxon>Planctomycetota</taxon>
        <taxon>Planctomycetia</taxon>
        <taxon>Planctomycetales</taxon>
        <taxon>Planctomycetaceae</taxon>
        <taxon>Fuerstiella</taxon>
    </lineage>
</organism>
<reference evidence="2 3" key="1">
    <citation type="journal article" date="2016" name="Front. Microbiol.">
        <title>Fuerstia marisgermanicae gen. nov., sp. nov., an Unusual Member of the Phylum Planctomycetes from the German Wadden Sea.</title>
        <authorList>
            <person name="Kohn T."/>
            <person name="Heuer A."/>
            <person name="Jogler M."/>
            <person name="Vollmers J."/>
            <person name="Boedeker C."/>
            <person name="Bunk B."/>
            <person name="Rast P."/>
            <person name="Borchert D."/>
            <person name="Glockner I."/>
            <person name="Freese H.M."/>
            <person name="Klenk H.P."/>
            <person name="Overmann J."/>
            <person name="Kaster A.K."/>
            <person name="Rohde M."/>
            <person name="Wiegand S."/>
            <person name="Jogler C."/>
        </authorList>
    </citation>
    <scope>NUCLEOTIDE SEQUENCE [LARGE SCALE GENOMIC DNA]</scope>
    <source>
        <strain evidence="2 3">NH11</strain>
    </source>
</reference>
<dbReference type="KEGG" id="fmr:Fuma_00714"/>
<name>A0A1P8WAN3_9PLAN</name>
<keyword evidence="1" id="KW-0472">Membrane</keyword>
<evidence type="ECO:0000256" key="1">
    <source>
        <dbReference type="SAM" id="Phobius"/>
    </source>
</evidence>
<evidence type="ECO:0000313" key="3">
    <source>
        <dbReference type="Proteomes" id="UP000187735"/>
    </source>
</evidence>